<dbReference type="Pfam" id="PF17657">
    <property type="entry name" value="DNA_pol3_finger"/>
    <property type="match status" value="1"/>
</dbReference>
<dbReference type="InterPro" id="IPR036397">
    <property type="entry name" value="RNaseH_sf"/>
</dbReference>
<keyword evidence="6 11" id="KW-0540">Nuclease</keyword>
<dbReference type="InterPro" id="IPR011708">
    <property type="entry name" value="DNA_pol3_alpha_NTPase_dom"/>
</dbReference>
<dbReference type="CDD" id="cd06127">
    <property type="entry name" value="DEDDh"/>
    <property type="match status" value="1"/>
</dbReference>
<dbReference type="Gene3D" id="1.10.150.870">
    <property type="match status" value="1"/>
</dbReference>
<dbReference type="InterPro" id="IPR012340">
    <property type="entry name" value="NA-bd_OB-fold"/>
</dbReference>
<keyword evidence="9 11" id="KW-0239">DNA-directed DNA polymerase</keyword>
<dbReference type="InterPro" id="IPR004805">
    <property type="entry name" value="DnaE2/DnaE/PolC"/>
</dbReference>
<evidence type="ECO:0000256" key="10">
    <source>
        <dbReference type="ARBA" id="ARBA00049244"/>
    </source>
</evidence>
<dbReference type="NCBIfam" id="TIGR00573">
    <property type="entry name" value="dnaq"/>
    <property type="match status" value="1"/>
</dbReference>
<dbReference type="CDD" id="cd07435">
    <property type="entry name" value="PHP_PolIIIA_POLC"/>
    <property type="match status" value="1"/>
</dbReference>
<evidence type="ECO:0000256" key="9">
    <source>
        <dbReference type="ARBA" id="ARBA00022932"/>
    </source>
</evidence>
<dbReference type="Pfam" id="PF14480">
    <property type="entry name" value="DNA_pol3_a_NI"/>
    <property type="match status" value="1"/>
</dbReference>
<dbReference type="Pfam" id="PF07733">
    <property type="entry name" value="DNA_pol3_alpha"/>
    <property type="match status" value="1"/>
</dbReference>
<dbReference type="InterPro" id="IPR044923">
    <property type="entry name" value="PolC_middle_finger_sf"/>
</dbReference>
<dbReference type="EC" id="2.7.7.7" evidence="11"/>
<keyword evidence="4 11" id="KW-0548">Nucleotidyltransferase</keyword>
<protein>
    <recommendedName>
        <fullName evidence="11">DNA polymerase III PolC-type</fullName>
        <shortName evidence="11">PolIII</shortName>
        <ecNumber evidence="11">2.7.7.7</ecNumber>
    </recommendedName>
</protein>
<comment type="catalytic activity">
    <reaction evidence="10 11">
        <text>DNA(n) + a 2'-deoxyribonucleoside 5'-triphosphate = DNA(n+1) + diphosphate</text>
        <dbReference type="Rhea" id="RHEA:22508"/>
        <dbReference type="Rhea" id="RHEA-COMP:17339"/>
        <dbReference type="Rhea" id="RHEA-COMP:17340"/>
        <dbReference type="ChEBI" id="CHEBI:33019"/>
        <dbReference type="ChEBI" id="CHEBI:61560"/>
        <dbReference type="ChEBI" id="CHEBI:173112"/>
        <dbReference type="EC" id="2.7.7.7"/>
    </reaction>
</comment>
<dbReference type="Pfam" id="PF11490">
    <property type="entry name" value="DNA_pol3_a_NII"/>
    <property type="match status" value="1"/>
</dbReference>
<dbReference type="Gene3D" id="1.10.150.700">
    <property type="entry name" value="PolC, middle finger domain"/>
    <property type="match status" value="1"/>
</dbReference>
<evidence type="ECO:0000313" key="15">
    <source>
        <dbReference type="EMBL" id="PEG31638.1"/>
    </source>
</evidence>
<dbReference type="InterPro" id="IPR028112">
    <property type="entry name" value="DNA_PolC-type_N_I"/>
</dbReference>
<evidence type="ECO:0000259" key="14">
    <source>
        <dbReference type="SMART" id="SM00481"/>
    </source>
</evidence>
<dbReference type="STRING" id="137838.GCA_001458595_03082"/>
<dbReference type="InterPro" id="IPR012337">
    <property type="entry name" value="RNaseH-like_sf"/>
</dbReference>
<evidence type="ECO:0000256" key="2">
    <source>
        <dbReference type="ARBA" id="ARBA00022490"/>
    </source>
</evidence>
<feature type="domain" description="Exonuclease" evidence="13">
    <location>
        <begin position="439"/>
        <end position="604"/>
    </location>
</feature>
<feature type="compositionally biased region" description="Basic and acidic residues" evidence="12">
    <location>
        <begin position="213"/>
        <end position="227"/>
    </location>
</feature>
<dbReference type="SMART" id="SM00481">
    <property type="entry name" value="POLIIIAc"/>
    <property type="match status" value="1"/>
</dbReference>
<dbReference type="NCBIfam" id="NF001688">
    <property type="entry name" value="PRK00448.1"/>
    <property type="match status" value="1"/>
</dbReference>
<evidence type="ECO:0000259" key="13">
    <source>
        <dbReference type="SMART" id="SM00479"/>
    </source>
</evidence>
<keyword evidence="7 11" id="KW-0378">Hydrolase</keyword>
<dbReference type="InterPro" id="IPR029460">
    <property type="entry name" value="DNAPol_HHH"/>
</dbReference>
<dbReference type="FunFam" id="3.30.420.10:FF:000045">
    <property type="entry name" value="3'-5' exonuclease DinG"/>
    <property type="match status" value="1"/>
</dbReference>
<evidence type="ECO:0000256" key="1">
    <source>
        <dbReference type="ARBA" id="ARBA00003452"/>
    </source>
</evidence>
<comment type="subcellular location">
    <subcellularLocation>
        <location evidence="11">Cytoplasm</location>
    </subcellularLocation>
</comment>
<dbReference type="GO" id="GO:0003887">
    <property type="term" value="F:DNA-directed DNA polymerase activity"/>
    <property type="evidence" value="ECO:0007669"/>
    <property type="project" value="UniProtKB-UniRule"/>
</dbReference>
<dbReference type="InterPro" id="IPR013520">
    <property type="entry name" value="Ribonucl_H"/>
</dbReference>
<keyword evidence="3 11" id="KW-0808">Transferase</keyword>
<feature type="region of interest" description="Disordered" evidence="12">
    <location>
        <begin position="180"/>
        <end position="228"/>
    </location>
</feature>
<dbReference type="Gene3D" id="3.30.1900.20">
    <property type="match status" value="2"/>
</dbReference>
<gene>
    <name evidence="11" type="primary">polC</name>
    <name evidence="15" type="ORF">CQ394_08060</name>
</gene>
<dbReference type="InterPro" id="IPR024754">
    <property type="entry name" value="DNA_PolC-like_N_II"/>
</dbReference>
<dbReference type="Gene3D" id="6.10.140.1510">
    <property type="match status" value="1"/>
</dbReference>
<evidence type="ECO:0000256" key="11">
    <source>
        <dbReference type="HAMAP-Rule" id="MF_00356"/>
    </source>
</evidence>
<keyword evidence="16" id="KW-1185">Reference proteome</keyword>
<comment type="caution">
    <text evidence="15">The sequence shown here is derived from an EMBL/GenBank/DDBJ whole genome shotgun (WGS) entry which is preliminary data.</text>
</comment>
<evidence type="ECO:0000256" key="6">
    <source>
        <dbReference type="ARBA" id="ARBA00022722"/>
    </source>
</evidence>
<dbReference type="EMBL" id="PDCJ01000001">
    <property type="protein sequence ID" value="PEG31638.1"/>
    <property type="molecule type" value="Genomic_DNA"/>
</dbReference>
<dbReference type="GO" id="GO:0005737">
    <property type="term" value="C:cytoplasm"/>
    <property type="evidence" value="ECO:0007669"/>
    <property type="project" value="UniProtKB-SubCell"/>
</dbReference>
<organism evidence="15 16">
    <name type="scientific">Clostridium neonatale</name>
    <dbReference type="NCBI Taxonomy" id="137838"/>
    <lineage>
        <taxon>Bacteria</taxon>
        <taxon>Bacillati</taxon>
        <taxon>Bacillota</taxon>
        <taxon>Clostridia</taxon>
        <taxon>Eubacteriales</taxon>
        <taxon>Clostridiaceae</taxon>
        <taxon>Clostridium</taxon>
    </lineage>
</organism>
<evidence type="ECO:0000313" key="16">
    <source>
        <dbReference type="Proteomes" id="UP000220840"/>
    </source>
</evidence>
<dbReference type="Gene3D" id="2.40.50.140">
    <property type="entry name" value="Nucleic acid-binding proteins"/>
    <property type="match status" value="1"/>
</dbReference>
<evidence type="ECO:0000256" key="7">
    <source>
        <dbReference type="ARBA" id="ARBA00022801"/>
    </source>
</evidence>
<dbReference type="InterPro" id="IPR040982">
    <property type="entry name" value="DNA_pol3_finger"/>
</dbReference>
<proteinExistence type="inferred from homology"/>
<feature type="compositionally biased region" description="Polar residues" evidence="12">
    <location>
        <begin position="182"/>
        <end position="191"/>
    </location>
</feature>
<dbReference type="InterPro" id="IPR004013">
    <property type="entry name" value="PHP_dom"/>
</dbReference>
<comment type="similarity">
    <text evidence="11">Belongs to the DNA polymerase type-C family. PolC subfamily.</text>
</comment>
<evidence type="ECO:0000256" key="8">
    <source>
        <dbReference type="ARBA" id="ARBA00022839"/>
    </source>
</evidence>
<dbReference type="GO" id="GO:0008408">
    <property type="term" value="F:3'-5' exonuclease activity"/>
    <property type="evidence" value="ECO:0007669"/>
    <property type="project" value="UniProtKB-UniRule"/>
</dbReference>
<dbReference type="InterPro" id="IPR006308">
    <property type="entry name" value="Pol_III_a_PolC-type_gram_pos"/>
</dbReference>
<dbReference type="InterPro" id="IPR003141">
    <property type="entry name" value="Pol/His_phosphatase_N"/>
</dbReference>
<dbReference type="GO" id="GO:0003677">
    <property type="term" value="F:DNA binding"/>
    <property type="evidence" value="ECO:0007669"/>
    <property type="project" value="UniProtKB-UniRule"/>
</dbReference>
<dbReference type="GO" id="GO:0006261">
    <property type="term" value="P:DNA-templated DNA replication"/>
    <property type="evidence" value="ECO:0007669"/>
    <property type="project" value="UniProtKB-UniRule"/>
</dbReference>
<accession>A0A2A7MKH9</accession>
<feature type="domain" description="Polymerase/histidinol phosphatase N-terminal" evidence="14">
    <location>
        <begin position="353"/>
        <end position="422"/>
    </location>
</feature>
<dbReference type="Pfam" id="PF00929">
    <property type="entry name" value="RNase_T"/>
    <property type="match status" value="1"/>
</dbReference>
<dbReference type="InterPro" id="IPR006054">
    <property type="entry name" value="DnaQ"/>
</dbReference>
<name>A0A2A7MKH9_9CLOT</name>
<dbReference type="SUPFAM" id="SSF53098">
    <property type="entry name" value="Ribonuclease H-like"/>
    <property type="match status" value="1"/>
</dbReference>
<keyword evidence="2 11" id="KW-0963">Cytoplasm</keyword>
<keyword evidence="8 11" id="KW-0269">Exonuclease</keyword>
<dbReference type="OrthoDB" id="9804290at2"/>
<reference evidence="15 16" key="1">
    <citation type="submission" date="2017-10" db="EMBL/GenBank/DDBJ databases">
        <title>Effective Description of Clostridium neonatale sp. nov. linked to necrotizing enterocolitis in neonates and a clarification of species assignable to the genus Clostridium (Prazmowski 1880) emend. Lawson and Rainey 2016.</title>
        <authorList>
            <person name="Bernard K."/>
            <person name="Burdz T."/>
            <person name="Wiebe D."/>
            <person name="Balcewich B."/>
            <person name="Alfa M."/>
            <person name="Bernier A.-M."/>
        </authorList>
    </citation>
    <scope>NUCLEOTIDE SEQUENCE [LARGE SCALE GENOMIC DNA]</scope>
    <source>
        <strain evidence="15 16">LCDC99A005</strain>
    </source>
</reference>
<dbReference type="Pfam" id="PF14579">
    <property type="entry name" value="HHH_6"/>
    <property type="match status" value="1"/>
</dbReference>
<dbReference type="Proteomes" id="UP000220840">
    <property type="component" value="Unassembled WGS sequence"/>
</dbReference>
<evidence type="ECO:0000256" key="3">
    <source>
        <dbReference type="ARBA" id="ARBA00022679"/>
    </source>
</evidence>
<evidence type="ECO:0000256" key="12">
    <source>
        <dbReference type="SAM" id="MobiDB-lite"/>
    </source>
</evidence>
<dbReference type="SMART" id="SM00479">
    <property type="entry name" value="EXOIII"/>
    <property type="match status" value="1"/>
</dbReference>
<evidence type="ECO:0000256" key="4">
    <source>
        <dbReference type="ARBA" id="ARBA00022695"/>
    </source>
</evidence>
<dbReference type="Gene3D" id="3.20.20.140">
    <property type="entry name" value="Metal-dependent hydrolases"/>
    <property type="match status" value="2"/>
</dbReference>
<comment type="function">
    <text evidence="1 11">Required for replicative DNA synthesis. This DNA polymerase also exhibits 3' to 5' exonuclease activity.</text>
</comment>
<dbReference type="HAMAP" id="MF_00356">
    <property type="entry name" value="DNApol_PolC"/>
    <property type="match status" value="1"/>
</dbReference>
<dbReference type="PANTHER" id="PTHR32294">
    <property type="entry name" value="DNA POLYMERASE III SUBUNIT ALPHA"/>
    <property type="match status" value="1"/>
</dbReference>
<dbReference type="PANTHER" id="PTHR32294:SF5">
    <property type="entry name" value="DNA POLYMERASE III POLC-TYPE"/>
    <property type="match status" value="1"/>
</dbReference>
<evidence type="ECO:0000256" key="5">
    <source>
        <dbReference type="ARBA" id="ARBA00022705"/>
    </source>
</evidence>
<dbReference type="Gene3D" id="3.30.420.10">
    <property type="entry name" value="Ribonuclease H-like superfamily/Ribonuclease H"/>
    <property type="match status" value="1"/>
</dbReference>
<dbReference type="Pfam" id="PF02811">
    <property type="entry name" value="PHP"/>
    <property type="match status" value="1"/>
</dbReference>
<sequence length="1465" mass="165680">MKRINEVFSDYEAGFNISNAIVDGVVLKKKSKILELKITSDKYIEFSEIEGLNNFIKERFVLNDSKITIMYTDEVKQKPIEETFENIMTRFGDKHPLLKAALNSCEYEIKDNKINFNFKIVVSHMLKELNYDKEIQDVLRNMYGKSYTINFIDDITDEELFKLNEEEHKKRIAVIKNELKSDASSPKTPQSKPVEKIMGNPYSKSGSFNQGDSKGESKKEDKGKKDNPFLILGRSANIKEPVIKITDISPYEGTVAVEGEISNMETKELRSGKILVSFDLYDNSSSISCKSFLKPEKSDEVLSRLKKAKGVRLFGNSGYSKFSGEIEIIANIIIETNGLKKTVRKDNSEVKRVELHMHTKMSTMDAMTSATDLIKRAMSWGMKSIAITDHGVVQAFPEAHKLLGRDNKDMKIIYGVEAYLAPDKKPAVTNIKGQSIDTTYCVLDLETTGFSPKLEKITEIGIMKIQDGKVIDKFSTFVNPEKSIPQRVVEVTNITDDMVRNAETIDKVFPKMLDFIKDTVLVAHNADFDIGFLKHYAKVLGHDFDFTYLDTLTLAHDLFPDYKTYKLGRIAKNLGIKVEVAHRALDDVDTTVKVFNVMIDTLKERGALTLEDIEEYASDEESKKVAYKKLRTHHAIILAKNYTGLKNLYKLVSFSHLDYFYKKPRILKSMYKKYSEGLILGSACSEGELYQSILLGKSDEEIENIAKDYDYLEIQPLGNDDYLIRNGNVPDKEYLKEINKQIIRLGEKLNKPVVATGDVHFMDPEDEIYRRILEAGQGFKDADNQAPLYLRTTEEMLEEFSYLGEEKAYEVVVTNTNKISDMCEQISPISPEKCPPHIDGCEQTIKDIAYGKAHELYGDPLPKIVQDRLDRELDSIIKNGFSVMYIIAQKLVWKSNEDGYLVGSRGSVGSSVVAYMTGITEVNALPVHYRCPKCKYSDFTDYGYKNGFDLPDKVCPQCGENLDKDGMDIPFETFLGFNGDKEPDIDLNFSGEYQAKAHKYTEVIFGKGTTFKAGTIGTVAEKTAFGYVKKYFEERNKTANKAEITRISKGCTGIKRTTGQHPGGIIVVPKGREIYEFCPVQHPADDPESDIITTHFDYHSIDQNLLKLDILGHDDPTVIRMLQDITGVDPQKIHLDDKETMSLFSSTKALGVTPEQINSKVGTFGIPEFGTKFVRGMLLDTLPTTFSDLLCISGLSHGTDVWLGNAKDLIDSGVITSISDAVCCRDDIMVYLIKKGLPPNTAFKIMELVRKGKALKDPEKWAEYEALMREHDVPEWYIDSCKKIKYMFPKAHAAAYVMMAFRIAWFKVHIPKAYYAAYFSIRAKAFDAEFMIFGKEKVKEKMKEISLQGNDAAPKDKDMYDDLEIVLEMYERGFKFLPIDLYKSDATKFKVEEDGLRPPINSISGMGNVAAESIYNAVREDTPISSIDNLKKRAKIGNSATDLLRKFGCLNDLSESDQVSFFDMA</sequence>
<dbReference type="NCBIfam" id="TIGR01405">
    <property type="entry name" value="polC_Gram_pos"/>
    <property type="match status" value="1"/>
</dbReference>
<keyword evidence="5 11" id="KW-0235">DNA replication</keyword>